<protein>
    <submittedName>
        <fullName evidence="2">Uncharacterized protein</fullName>
    </submittedName>
</protein>
<sequence length="159" mass="17817">MRFHYLPYNPMPECPNCWKQFATDTGVTHHLSQPLTSCQRWQDDLIAIADVLTRDQQSTSLNLEHSDAHEDPPPPSNDLDVSVDTSDLEQLTDLVMGESHSNLPSDGLDQTDHMAVDEDEESEFAKPPGGVEYFPDAAKVLAQGETFLDRFELNPYSAQ</sequence>
<evidence type="ECO:0000256" key="1">
    <source>
        <dbReference type="SAM" id="MobiDB-lite"/>
    </source>
</evidence>
<evidence type="ECO:0000313" key="2">
    <source>
        <dbReference type="EMBL" id="KIJ06826.1"/>
    </source>
</evidence>
<dbReference type="Proteomes" id="UP000053647">
    <property type="component" value="Unassembled WGS sequence"/>
</dbReference>
<dbReference type="HOGENOM" id="CLU_1661349_0_0_1"/>
<reference evidence="3" key="2">
    <citation type="submission" date="2015-01" db="EMBL/GenBank/DDBJ databases">
        <title>Evolutionary Origins and Diversification of the Mycorrhizal Mutualists.</title>
        <authorList>
            <consortium name="DOE Joint Genome Institute"/>
            <consortium name="Mycorrhizal Genomics Consortium"/>
            <person name="Kohler A."/>
            <person name="Kuo A."/>
            <person name="Nagy L.G."/>
            <person name="Floudas D."/>
            <person name="Copeland A."/>
            <person name="Barry K.W."/>
            <person name="Cichocki N."/>
            <person name="Veneault-Fourrey C."/>
            <person name="LaButti K."/>
            <person name="Lindquist E.A."/>
            <person name="Lipzen A."/>
            <person name="Lundell T."/>
            <person name="Morin E."/>
            <person name="Murat C."/>
            <person name="Riley R."/>
            <person name="Ohm R."/>
            <person name="Sun H."/>
            <person name="Tunlid A."/>
            <person name="Henrissat B."/>
            <person name="Grigoriev I.V."/>
            <person name="Hibbett D.S."/>
            <person name="Martin F."/>
        </authorList>
    </citation>
    <scope>NUCLEOTIDE SEQUENCE [LARGE SCALE GENOMIC DNA]</scope>
    <source>
        <strain evidence="3">ATCC 200175</strain>
    </source>
</reference>
<keyword evidence="3" id="KW-1185">Reference proteome</keyword>
<dbReference type="EMBL" id="KN820141">
    <property type="protein sequence ID" value="KIJ06826.1"/>
    <property type="molecule type" value="Genomic_DNA"/>
</dbReference>
<accession>A0A0C9THL4</accession>
<organism evidence="2 3">
    <name type="scientific">Paxillus involutus ATCC 200175</name>
    <dbReference type="NCBI Taxonomy" id="664439"/>
    <lineage>
        <taxon>Eukaryota</taxon>
        <taxon>Fungi</taxon>
        <taxon>Dikarya</taxon>
        <taxon>Basidiomycota</taxon>
        <taxon>Agaricomycotina</taxon>
        <taxon>Agaricomycetes</taxon>
        <taxon>Agaricomycetidae</taxon>
        <taxon>Boletales</taxon>
        <taxon>Paxilineae</taxon>
        <taxon>Paxillaceae</taxon>
        <taxon>Paxillus</taxon>
    </lineage>
</organism>
<dbReference type="AlphaFoldDB" id="A0A0C9THL4"/>
<evidence type="ECO:0000313" key="3">
    <source>
        <dbReference type="Proteomes" id="UP000053647"/>
    </source>
</evidence>
<feature type="region of interest" description="Disordered" evidence="1">
    <location>
        <begin position="58"/>
        <end position="82"/>
    </location>
</feature>
<proteinExistence type="predicted"/>
<reference evidence="2 3" key="1">
    <citation type="submission" date="2014-06" db="EMBL/GenBank/DDBJ databases">
        <authorList>
            <consortium name="DOE Joint Genome Institute"/>
            <person name="Kuo A."/>
            <person name="Kohler A."/>
            <person name="Nagy L.G."/>
            <person name="Floudas D."/>
            <person name="Copeland A."/>
            <person name="Barry K.W."/>
            <person name="Cichocki N."/>
            <person name="Veneault-Fourrey C."/>
            <person name="LaButti K."/>
            <person name="Lindquist E.A."/>
            <person name="Lipzen A."/>
            <person name="Lundell T."/>
            <person name="Morin E."/>
            <person name="Murat C."/>
            <person name="Sun H."/>
            <person name="Tunlid A."/>
            <person name="Henrissat B."/>
            <person name="Grigoriev I.V."/>
            <person name="Hibbett D.S."/>
            <person name="Martin F."/>
            <person name="Nordberg H.P."/>
            <person name="Cantor M.N."/>
            <person name="Hua S.X."/>
        </authorList>
    </citation>
    <scope>NUCLEOTIDE SEQUENCE [LARGE SCALE GENOMIC DNA]</scope>
    <source>
        <strain evidence="2 3">ATCC 200175</strain>
    </source>
</reference>
<gene>
    <name evidence="2" type="ORF">PAXINDRAFT_19976</name>
</gene>
<name>A0A0C9THL4_PAXIN</name>